<organism evidence="2 3">
    <name type="scientific">Solobacterium moorei</name>
    <dbReference type="NCBI Taxonomy" id="102148"/>
    <lineage>
        <taxon>Bacteria</taxon>
        <taxon>Bacillati</taxon>
        <taxon>Bacillota</taxon>
        <taxon>Erysipelotrichia</taxon>
        <taxon>Erysipelotrichales</taxon>
        <taxon>Erysipelotrichaceae</taxon>
        <taxon>Solobacterium</taxon>
    </lineage>
</organism>
<protein>
    <submittedName>
        <fullName evidence="2">ABC-2 transporter permease</fullName>
    </submittedName>
</protein>
<proteinExistence type="predicted"/>
<reference evidence="2 3" key="1">
    <citation type="submission" date="2018-08" db="EMBL/GenBank/DDBJ databases">
        <title>A genome reference for cultivated species of the human gut microbiota.</title>
        <authorList>
            <person name="Zou Y."/>
            <person name="Xue W."/>
            <person name="Luo G."/>
        </authorList>
    </citation>
    <scope>NUCLEOTIDE SEQUENCE [LARGE SCALE GENOMIC DNA]</scope>
    <source>
        <strain evidence="2 3">AF18-46</strain>
    </source>
</reference>
<name>A0A412PBR1_9FIRM</name>
<feature type="transmembrane region" description="Helical" evidence="1">
    <location>
        <begin position="42"/>
        <end position="62"/>
    </location>
</feature>
<dbReference type="InterPro" id="IPR025699">
    <property type="entry name" value="ABC2_memb-like"/>
</dbReference>
<evidence type="ECO:0000256" key="1">
    <source>
        <dbReference type="SAM" id="Phobius"/>
    </source>
</evidence>
<keyword evidence="1" id="KW-0812">Transmembrane</keyword>
<feature type="transmembrane region" description="Helical" evidence="1">
    <location>
        <begin position="20"/>
        <end position="36"/>
    </location>
</feature>
<feature type="transmembrane region" description="Helical" evidence="1">
    <location>
        <begin position="86"/>
        <end position="111"/>
    </location>
</feature>
<feature type="transmembrane region" description="Helical" evidence="1">
    <location>
        <begin position="117"/>
        <end position="141"/>
    </location>
</feature>
<sequence>MNAIKVFKLDLLSIKPYLTIKNLMILIGLGTLYGALSKNPAFVLATVQMFAILFSGYPFMVGEESGIDPLYKLFSISSKDVVKGRYLLATVSVIIMLVVGVIMAMLIGIAYPMEDLFYSLLLAAPCIGLISLIIIFIEYPIYFKYGYKKGKTLTAVPMLLLAIGAVCSTYFHESLKSIVQFLVMNPFMAMAVICIIFFIIVVVSLKLSNKLYARRDF</sequence>
<feature type="transmembrane region" description="Helical" evidence="1">
    <location>
        <begin position="153"/>
        <end position="172"/>
    </location>
</feature>
<dbReference type="Pfam" id="PF13346">
    <property type="entry name" value="ABC2_membrane_5"/>
    <property type="match status" value="1"/>
</dbReference>
<feature type="transmembrane region" description="Helical" evidence="1">
    <location>
        <begin position="178"/>
        <end position="205"/>
    </location>
</feature>
<evidence type="ECO:0000313" key="2">
    <source>
        <dbReference type="EMBL" id="RGT54319.1"/>
    </source>
</evidence>
<evidence type="ECO:0000313" key="3">
    <source>
        <dbReference type="Proteomes" id="UP000284731"/>
    </source>
</evidence>
<dbReference type="RefSeq" id="WP_118765283.1">
    <property type="nucleotide sequence ID" value="NZ_CABJCF010000004.1"/>
</dbReference>
<accession>A0A412PBR1</accession>
<dbReference type="AlphaFoldDB" id="A0A412PBR1"/>
<dbReference type="Proteomes" id="UP000284731">
    <property type="component" value="Unassembled WGS sequence"/>
</dbReference>
<comment type="caution">
    <text evidence="2">The sequence shown here is derived from an EMBL/GenBank/DDBJ whole genome shotgun (WGS) entry which is preliminary data.</text>
</comment>
<keyword evidence="1" id="KW-1133">Transmembrane helix</keyword>
<gene>
    <name evidence="2" type="ORF">DWX20_09170</name>
</gene>
<keyword evidence="1" id="KW-0472">Membrane</keyword>
<dbReference type="EMBL" id="QRWX01000004">
    <property type="protein sequence ID" value="RGT54319.1"/>
    <property type="molecule type" value="Genomic_DNA"/>
</dbReference>